<dbReference type="InterPro" id="IPR005929">
    <property type="entry name" value="Ribulokinase"/>
</dbReference>
<dbReference type="GO" id="GO:0005737">
    <property type="term" value="C:cytoplasm"/>
    <property type="evidence" value="ECO:0007669"/>
    <property type="project" value="TreeGrafter"/>
</dbReference>
<feature type="domain" description="Carbohydrate kinase FGGY C-terminal" evidence="9">
    <location>
        <begin position="266"/>
        <end position="451"/>
    </location>
</feature>
<gene>
    <name evidence="10" type="ORF">HBA54_19005</name>
</gene>
<dbReference type="CDD" id="cd07781">
    <property type="entry name" value="ASKHA_NBD_FGGY_L-RBK"/>
    <property type="match status" value="1"/>
</dbReference>
<keyword evidence="4" id="KW-0067">ATP-binding</keyword>
<dbReference type="GO" id="GO:0008741">
    <property type="term" value="F:ribulokinase activity"/>
    <property type="evidence" value="ECO:0007669"/>
    <property type="project" value="InterPro"/>
</dbReference>
<dbReference type="PROSITE" id="PS00445">
    <property type="entry name" value="FGGY_KINASES_2"/>
    <property type="match status" value="1"/>
</dbReference>
<dbReference type="GO" id="GO:0019150">
    <property type="term" value="F:D-ribulokinase activity"/>
    <property type="evidence" value="ECO:0007669"/>
    <property type="project" value="TreeGrafter"/>
</dbReference>
<evidence type="ECO:0000256" key="2">
    <source>
        <dbReference type="ARBA" id="ARBA00022741"/>
    </source>
</evidence>
<dbReference type="InterPro" id="IPR018484">
    <property type="entry name" value="FGGY_N"/>
</dbReference>
<accession>A0A967F084</accession>
<evidence type="ECO:0000256" key="6">
    <source>
        <dbReference type="ARBA" id="ARBA00023277"/>
    </source>
</evidence>
<dbReference type="InterPro" id="IPR018485">
    <property type="entry name" value="FGGY_C"/>
</dbReference>
<dbReference type="Proteomes" id="UP000761264">
    <property type="component" value="Unassembled WGS sequence"/>
</dbReference>
<feature type="domain" description="Carbohydrate kinase FGGY N-terminal" evidence="8">
    <location>
        <begin position="7"/>
        <end position="255"/>
    </location>
</feature>
<evidence type="ECO:0000313" key="11">
    <source>
        <dbReference type="Proteomes" id="UP000761264"/>
    </source>
</evidence>
<name>A0A967F084_9PROT</name>
<evidence type="ECO:0000256" key="3">
    <source>
        <dbReference type="ARBA" id="ARBA00022777"/>
    </source>
</evidence>
<dbReference type="PANTHER" id="PTHR43435">
    <property type="entry name" value="RIBULOKINASE"/>
    <property type="match status" value="1"/>
</dbReference>
<evidence type="ECO:0000256" key="1">
    <source>
        <dbReference type="ARBA" id="ARBA00022679"/>
    </source>
</evidence>
<comment type="similarity">
    <text evidence="7">Belongs to the FGGY kinase family.</text>
</comment>
<dbReference type="PANTHER" id="PTHR43435:SF4">
    <property type="entry name" value="FGGY CARBOHYDRATE KINASE DOMAIN-CONTAINING PROTEIN"/>
    <property type="match status" value="1"/>
</dbReference>
<dbReference type="Pfam" id="PF02782">
    <property type="entry name" value="FGGY_C"/>
    <property type="match status" value="1"/>
</dbReference>
<keyword evidence="3 7" id="KW-0418">Kinase</keyword>
<evidence type="ECO:0000259" key="9">
    <source>
        <dbReference type="Pfam" id="PF02782"/>
    </source>
</evidence>
<keyword evidence="1 7" id="KW-0808">Transferase</keyword>
<protein>
    <submittedName>
        <fullName evidence="10">Carbohydrate kinase</fullName>
    </submittedName>
</protein>
<dbReference type="GO" id="GO:0019569">
    <property type="term" value="P:L-arabinose catabolic process to D-xylulose 5-phosphate"/>
    <property type="evidence" value="ECO:0007669"/>
    <property type="project" value="InterPro"/>
</dbReference>
<dbReference type="SUPFAM" id="SSF53067">
    <property type="entry name" value="Actin-like ATPase domain"/>
    <property type="match status" value="2"/>
</dbReference>
<organism evidence="10 11">
    <name type="scientific">Pelagibius litoralis</name>
    <dbReference type="NCBI Taxonomy" id="374515"/>
    <lineage>
        <taxon>Bacteria</taxon>
        <taxon>Pseudomonadati</taxon>
        <taxon>Pseudomonadota</taxon>
        <taxon>Alphaproteobacteria</taxon>
        <taxon>Rhodospirillales</taxon>
        <taxon>Rhodovibrionaceae</taxon>
        <taxon>Pelagibius</taxon>
    </lineage>
</organism>
<dbReference type="GO" id="GO:0005524">
    <property type="term" value="F:ATP binding"/>
    <property type="evidence" value="ECO:0007669"/>
    <property type="project" value="UniProtKB-KW"/>
</dbReference>
<dbReference type="InterPro" id="IPR043129">
    <property type="entry name" value="ATPase_NBD"/>
</dbReference>
<dbReference type="PIRSF" id="PIRSF000538">
    <property type="entry name" value="GlpK"/>
    <property type="match status" value="1"/>
</dbReference>
<evidence type="ECO:0000256" key="7">
    <source>
        <dbReference type="RuleBase" id="RU003733"/>
    </source>
</evidence>
<sequence length="506" mass="53160">MSADGPYVIGIDGGTESLRAGVFDLQGRPLAFAATPYRTAFPQPGWAEQNPADWWAAVGSSVRQAVREAGISPGAVSALAVDTTCCSVVALDAEGQALRPALIWMDVRSAAEAESVVASGDAALKINGGGAGPVSAEWMVPKALWLQRNEPDVFERAATICEYQDYLNFHLTGRRVASINNAAIRWHYLAEDGGFQPGLLEKLGLGALLAKWPSEVVPLGQVIGGLTAQAAGHLGLPAKLPVAQGGADAFIGMIGLGVVRPGSLAFLTGSSHLQLGLSEKPFHGAGVWGTYADAVIPGLHVVEGGQTSTGSVVKWFRDLLGGDVTYDLLNAEARDLPPGSEGLIVQDHFQGNRTPHTDPLSRGAFAGLSLKHGRGHMFRAIIEGIAFGSELILETMRGRGFEPREIVIAGGATRSDLWLQIHADVSNVPLKLTKVPDAPSLGSAILAAVAAGHFPDIATAAEAMVAVERVVEPDRQAHEAYQPFYEAYKRAYPALSSVTGPLTARP</sequence>
<dbReference type="Gene3D" id="3.30.420.40">
    <property type="match status" value="2"/>
</dbReference>
<keyword evidence="6" id="KW-0119">Carbohydrate metabolism</keyword>
<reference evidence="10" key="1">
    <citation type="submission" date="2020-03" db="EMBL/GenBank/DDBJ databases">
        <title>Genome of Pelagibius litoralis DSM 21314T.</title>
        <authorList>
            <person name="Wang G."/>
        </authorList>
    </citation>
    <scope>NUCLEOTIDE SEQUENCE</scope>
    <source>
        <strain evidence="10">DSM 21314</strain>
    </source>
</reference>
<dbReference type="Pfam" id="PF00370">
    <property type="entry name" value="FGGY_N"/>
    <property type="match status" value="1"/>
</dbReference>
<evidence type="ECO:0000256" key="4">
    <source>
        <dbReference type="ARBA" id="ARBA00022840"/>
    </source>
</evidence>
<evidence type="ECO:0000313" key="10">
    <source>
        <dbReference type="EMBL" id="NIA70691.1"/>
    </source>
</evidence>
<proteinExistence type="inferred from homology"/>
<keyword evidence="2" id="KW-0547">Nucleotide-binding</keyword>
<keyword evidence="5" id="KW-0054">Arabinose catabolism</keyword>
<dbReference type="InterPro" id="IPR018483">
    <property type="entry name" value="Carb_kinase_FGGY_CS"/>
</dbReference>
<dbReference type="EMBL" id="JAAQPH010000015">
    <property type="protein sequence ID" value="NIA70691.1"/>
    <property type="molecule type" value="Genomic_DNA"/>
</dbReference>
<comment type="caution">
    <text evidence="10">The sequence shown here is derived from an EMBL/GenBank/DDBJ whole genome shotgun (WGS) entry which is preliminary data.</text>
</comment>
<evidence type="ECO:0000256" key="5">
    <source>
        <dbReference type="ARBA" id="ARBA00022935"/>
    </source>
</evidence>
<keyword evidence="11" id="KW-1185">Reference proteome</keyword>
<dbReference type="RefSeq" id="WP_167227553.1">
    <property type="nucleotide sequence ID" value="NZ_JAAQPH010000015.1"/>
</dbReference>
<evidence type="ECO:0000259" key="8">
    <source>
        <dbReference type="Pfam" id="PF00370"/>
    </source>
</evidence>
<dbReference type="InterPro" id="IPR000577">
    <property type="entry name" value="Carb_kinase_FGGY"/>
</dbReference>
<dbReference type="AlphaFoldDB" id="A0A967F084"/>